<organism evidence="2 3">
    <name type="scientific">Paramecium primaurelia</name>
    <dbReference type="NCBI Taxonomy" id="5886"/>
    <lineage>
        <taxon>Eukaryota</taxon>
        <taxon>Sar</taxon>
        <taxon>Alveolata</taxon>
        <taxon>Ciliophora</taxon>
        <taxon>Intramacronucleata</taxon>
        <taxon>Oligohymenophorea</taxon>
        <taxon>Peniculida</taxon>
        <taxon>Parameciidae</taxon>
        <taxon>Paramecium</taxon>
    </lineage>
</organism>
<dbReference type="Pfam" id="PF02204">
    <property type="entry name" value="VPS9"/>
    <property type="match status" value="1"/>
</dbReference>
<dbReference type="PROSITE" id="PS51205">
    <property type="entry name" value="VPS9"/>
    <property type="match status" value="1"/>
</dbReference>
<protein>
    <recommendedName>
        <fullName evidence="1">VPS9 domain-containing protein</fullName>
    </recommendedName>
</protein>
<comment type="caution">
    <text evidence="2">The sequence shown here is derived from an EMBL/GenBank/DDBJ whole genome shotgun (WGS) entry which is preliminary data.</text>
</comment>
<evidence type="ECO:0000259" key="1">
    <source>
        <dbReference type="PROSITE" id="PS51205"/>
    </source>
</evidence>
<feature type="domain" description="VPS9" evidence="1">
    <location>
        <begin position="266"/>
        <end position="401"/>
    </location>
</feature>
<reference evidence="2" key="1">
    <citation type="submission" date="2021-01" db="EMBL/GenBank/DDBJ databases">
        <authorList>
            <consortium name="Genoscope - CEA"/>
            <person name="William W."/>
        </authorList>
    </citation>
    <scope>NUCLEOTIDE SEQUENCE</scope>
</reference>
<dbReference type="OMA" id="IVKPQYE"/>
<dbReference type="InterPro" id="IPR003123">
    <property type="entry name" value="VPS9"/>
</dbReference>
<accession>A0A8S1L486</accession>
<gene>
    <name evidence="2" type="ORF">PPRIM_AZ9-3.1.T0330032</name>
</gene>
<name>A0A8S1L486_PARPR</name>
<dbReference type="Proteomes" id="UP000688137">
    <property type="component" value="Unassembled WGS sequence"/>
</dbReference>
<proteinExistence type="predicted"/>
<evidence type="ECO:0000313" key="3">
    <source>
        <dbReference type="Proteomes" id="UP000688137"/>
    </source>
</evidence>
<dbReference type="AlphaFoldDB" id="A0A8S1L486"/>
<sequence>MGNHNCFSTENLQDTYKLSMMQWYVGVEKEVQKLGFYVNVRSDHLHKQNFIQLYQIVKPQYEEIVTLSTTESLFATEFENIKRSKKTMDPFKEFHVTTLIQDNDSSLQQFEKQVLQQLSTLNGCLLEIFQCFRQTQLPNCSNQLDTFILKFRDSFVQILIHYYDLNLFASINKCNFLNTSSLQCLVSNMIFNDQVSSHIYQIKKQEQKEENQKIHNKLSLFKEKTLADFGISIKYCLDCTTREYIQSKLLSKVNTCTQSSQIIIKDTFETLIIEDVDSIQLPSRPQVKLLQGTFFQQSPFQYAIEALKLIQFRQTPHHKVKQLITCFRCIYSAIIDYYNYYTKQPSIISTDEMIPIFHYVLCKSSLQNPYTHFEIMQKYLGNLDGIEGFYLAIMESSFNIV</sequence>
<keyword evidence="3" id="KW-1185">Reference proteome</keyword>
<evidence type="ECO:0000313" key="2">
    <source>
        <dbReference type="EMBL" id="CAD8062229.1"/>
    </source>
</evidence>
<dbReference type="EMBL" id="CAJJDM010000032">
    <property type="protein sequence ID" value="CAD8062229.1"/>
    <property type="molecule type" value="Genomic_DNA"/>
</dbReference>